<feature type="compositionally biased region" description="Polar residues" evidence="1">
    <location>
        <begin position="9"/>
        <end position="21"/>
    </location>
</feature>
<dbReference type="AlphaFoldDB" id="I4C8Z0"/>
<dbReference type="EMBL" id="CP003360">
    <property type="protein sequence ID" value="AFM26031.1"/>
    <property type="molecule type" value="Genomic_DNA"/>
</dbReference>
<feature type="region of interest" description="Disordered" evidence="1">
    <location>
        <begin position="1"/>
        <end position="111"/>
    </location>
</feature>
<proteinExistence type="predicted"/>
<evidence type="ECO:0000313" key="2">
    <source>
        <dbReference type="EMBL" id="AFM26031.1"/>
    </source>
</evidence>
<feature type="compositionally biased region" description="Acidic residues" evidence="1">
    <location>
        <begin position="42"/>
        <end position="55"/>
    </location>
</feature>
<dbReference type="Proteomes" id="UP000006055">
    <property type="component" value="Chromosome"/>
</dbReference>
<reference evidence="3" key="1">
    <citation type="submission" date="2012-06" db="EMBL/GenBank/DDBJ databases">
        <title>Complete sequence of chromosome of Desulfomonile tiedjei DSM 6799.</title>
        <authorList>
            <person name="Lucas S."/>
            <person name="Copeland A."/>
            <person name="Lapidus A."/>
            <person name="Glavina del Rio T."/>
            <person name="Dalin E."/>
            <person name="Tice H."/>
            <person name="Bruce D."/>
            <person name="Goodwin L."/>
            <person name="Pitluck S."/>
            <person name="Peters L."/>
            <person name="Ovchinnikova G."/>
            <person name="Zeytun A."/>
            <person name="Lu M."/>
            <person name="Kyrpides N."/>
            <person name="Mavromatis K."/>
            <person name="Ivanova N."/>
            <person name="Brettin T."/>
            <person name="Detter J.C."/>
            <person name="Han C."/>
            <person name="Larimer F."/>
            <person name="Land M."/>
            <person name="Hauser L."/>
            <person name="Markowitz V."/>
            <person name="Cheng J.-F."/>
            <person name="Hugenholtz P."/>
            <person name="Woyke T."/>
            <person name="Wu D."/>
            <person name="Spring S."/>
            <person name="Schroeder M."/>
            <person name="Brambilla E."/>
            <person name="Klenk H.-P."/>
            <person name="Eisen J.A."/>
        </authorList>
    </citation>
    <scope>NUCLEOTIDE SEQUENCE [LARGE SCALE GENOMIC DNA]</scope>
    <source>
        <strain evidence="3">ATCC 49306 / DSM 6799 / DCB-1</strain>
    </source>
</reference>
<evidence type="ECO:0000313" key="3">
    <source>
        <dbReference type="Proteomes" id="UP000006055"/>
    </source>
</evidence>
<gene>
    <name evidence="2" type="ordered locus">Desti_3376</name>
</gene>
<name>I4C8Z0_DESTA</name>
<accession>I4C8Z0</accession>
<dbReference type="HOGENOM" id="CLU_1270626_0_0_7"/>
<keyword evidence="3" id="KW-1185">Reference proteome</keyword>
<feature type="compositionally biased region" description="Acidic residues" evidence="1">
    <location>
        <begin position="67"/>
        <end position="98"/>
    </location>
</feature>
<organism evidence="2 3">
    <name type="scientific">Desulfomonile tiedjei (strain ATCC 49306 / DSM 6799 / DCB-1)</name>
    <dbReference type="NCBI Taxonomy" id="706587"/>
    <lineage>
        <taxon>Bacteria</taxon>
        <taxon>Pseudomonadati</taxon>
        <taxon>Thermodesulfobacteriota</taxon>
        <taxon>Desulfomonilia</taxon>
        <taxon>Desulfomonilales</taxon>
        <taxon>Desulfomonilaceae</taxon>
        <taxon>Desulfomonile</taxon>
    </lineage>
</organism>
<sequence>MSKVYLSTAEESSQTTIIQNGESRDQSALAGPSPSHPHDTLSDPENDDISIEFVDDITPSDSVSLVDDNDDEPLTLSDPDEDQDEDENDDLDDDDETADTSTHTSDNFPWPLEKPLTDLEKRLIDRYHIPWGRSFVPDPTFRSLQMLETWASETAPLVEAAVDMVNNHAKTKEDWQLFHLLRQVSRLFEDYETLNRVVWNVLVHDAQRRGETQ</sequence>
<dbReference type="RefSeq" id="WP_014811165.1">
    <property type="nucleotide sequence ID" value="NC_018025.1"/>
</dbReference>
<dbReference type="STRING" id="706587.Desti_3376"/>
<evidence type="ECO:0000256" key="1">
    <source>
        <dbReference type="SAM" id="MobiDB-lite"/>
    </source>
</evidence>
<dbReference type="KEGG" id="dti:Desti_3376"/>
<protein>
    <submittedName>
        <fullName evidence="2">Uncharacterized protein</fullName>
    </submittedName>
</protein>